<sequence length="64" mass="6997">MITNAISTLTSAAPNSSDPPQAPMVLELQHLQRLCIPTASKEVTSKKREATKENDGHRKKVQAQ</sequence>
<evidence type="ECO:0000256" key="1">
    <source>
        <dbReference type="SAM" id="MobiDB-lite"/>
    </source>
</evidence>
<name>A0A9P5XR53_9AGAR</name>
<protein>
    <submittedName>
        <fullName evidence="2">Uncharacterized protein</fullName>
    </submittedName>
</protein>
<feature type="compositionally biased region" description="Polar residues" evidence="1">
    <location>
        <begin position="1"/>
        <end position="19"/>
    </location>
</feature>
<proteinExistence type="predicted"/>
<reference evidence="2" key="1">
    <citation type="submission" date="2020-11" db="EMBL/GenBank/DDBJ databases">
        <authorList>
            <consortium name="DOE Joint Genome Institute"/>
            <person name="Ahrendt S."/>
            <person name="Riley R."/>
            <person name="Andreopoulos W."/>
            <person name="Labutti K."/>
            <person name="Pangilinan J."/>
            <person name="Ruiz-Duenas F.J."/>
            <person name="Barrasa J.M."/>
            <person name="Sanchez-Garcia M."/>
            <person name="Camarero S."/>
            <person name="Miyauchi S."/>
            <person name="Serrano A."/>
            <person name="Linde D."/>
            <person name="Babiker R."/>
            <person name="Drula E."/>
            <person name="Ayuso-Fernandez I."/>
            <person name="Pacheco R."/>
            <person name="Padilla G."/>
            <person name="Ferreira P."/>
            <person name="Barriuso J."/>
            <person name="Kellner H."/>
            <person name="Castanera R."/>
            <person name="Alfaro M."/>
            <person name="Ramirez L."/>
            <person name="Pisabarro A.G."/>
            <person name="Kuo A."/>
            <person name="Tritt A."/>
            <person name="Lipzen A."/>
            <person name="He G."/>
            <person name="Yan M."/>
            <person name="Ng V."/>
            <person name="Cullen D."/>
            <person name="Martin F."/>
            <person name="Rosso M.-N."/>
            <person name="Henrissat B."/>
            <person name="Hibbett D."/>
            <person name="Martinez A.T."/>
            <person name="Grigoriev I.V."/>
        </authorList>
    </citation>
    <scope>NUCLEOTIDE SEQUENCE</scope>
    <source>
        <strain evidence="2">CBS 247.69</strain>
    </source>
</reference>
<keyword evidence="3" id="KW-1185">Reference proteome</keyword>
<comment type="caution">
    <text evidence="2">The sequence shown here is derived from an EMBL/GenBank/DDBJ whole genome shotgun (WGS) entry which is preliminary data.</text>
</comment>
<feature type="region of interest" description="Disordered" evidence="1">
    <location>
        <begin position="1"/>
        <end position="23"/>
    </location>
</feature>
<evidence type="ECO:0000313" key="2">
    <source>
        <dbReference type="EMBL" id="KAF9456018.1"/>
    </source>
</evidence>
<feature type="compositionally biased region" description="Basic and acidic residues" evidence="1">
    <location>
        <begin position="43"/>
        <end position="56"/>
    </location>
</feature>
<organism evidence="2 3">
    <name type="scientific">Collybia nuda</name>
    <dbReference type="NCBI Taxonomy" id="64659"/>
    <lineage>
        <taxon>Eukaryota</taxon>
        <taxon>Fungi</taxon>
        <taxon>Dikarya</taxon>
        <taxon>Basidiomycota</taxon>
        <taxon>Agaricomycotina</taxon>
        <taxon>Agaricomycetes</taxon>
        <taxon>Agaricomycetidae</taxon>
        <taxon>Agaricales</taxon>
        <taxon>Tricholomatineae</taxon>
        <taxon>Clitocybaceae</taxon>
        <taxon>Collybia</taxon>
    </lineage>
</organism>
<gene>
    <name evidence="2" type="ORF">BDZ94DRAFT_1315575</name>
</gene>
<accession>A0A9P5XR53</accession>
<dbReference type="Proteomes" id="UP000807353">
    <property type="component" value="Unassembled WGS sequence"/>
</dbReference>
<evidence type="ECO:0000313" key="3">
    <source>
        <dbReference type="Proteomes" id="UP000807353"/>
    </source>
</evidence>
<feature type="region of interest" description="Disordered" evidence="1">
    <location>
        <begin position="39"/>
        <end position="64"/>
    </location>
</feature>
<dbReference type="AlphaFoldDB" id="A0A9P5XR53"/>
<dbReference type="EMBL" id="MU150474">
    <property type="protein sequence ID" value="KAF9456018.1"/>
    <property type="molecule type" value="Genomic_DNA"/>
</dbReference>